<name>A0ABS5G9T0_9BRAD</name>
<dbReference type="EMBL" id="JAFCLK010000016">
    <property type="protein sequence ID" value="MBR1137784.1"/>
    <property type="molecule type" value="Genomic_DNA"/>
</dbReference>
<evidence type="ECO:0000313" key="2">
    <source>
        <dbReference type="Proteomes" id="UP001314635"/>
    </source>
</evidence>
<proteinExistence type="predicted"/>
<evidence type="ECO:0008006" key="3">
    <source>
        <dbReference type="Google" id="ProtNLM"/>
    </source>
</evidence>
<reference evidence="2" key="1">
    <citation type="journal article" date="2021" name="ISME J.">
        <title>Evolutionary origin and ecological implication of a unique nif island in free-living Bradyrhizobium lineages.</title>
        <authorList>
            <person name="Tao J."/>
        </authorList>
    </citation>
    <scope>NUCLEOTIDE SEQUENCE [LARGE SCALE GENOMIC DNA]</scope>
    <source>
        <strain evidence="2">SZCCT0094</strain>
    </source>
</reference>
<gene>
    <name evidence="1" type="ORF">JQ619_18600</name>
</gene>
<comment type="caution">
    <text evidence="1">The sequence shown here is derived from an EMBL/GenBank/DDBJ whole genome shotgun (WGS) entry which is preliminary data.</text>
</comment>
<keyword evidence="2" id="KW-1185">Reference proteome</keyword>
<dbReference type="Proteomes" id="UP001314635">
    <property type="component" value="Unassembled WGS sequence"/>
</dbReference>
<dbReference type="RefSeq" id="WP_172236927.1">
    <property type="nucleotide sequence ID" value="NZ_JABFDP010000013.1"/>
</dbReference>
<sequence length="70" mass="7217">MLSYEVADAISVGRLQLASESFEPPPAPVSLVHAGQGLLPLKLRAFLAFAAARLKARLAASGLSRGDGVS</sequence>
<protein>
    <recommendedName>
        <fullName evidence="3">LysR substrate-binding domain-containing protein</fullName>
    </recommendedName>
</protein>
<evidence type="ECO:0000313" key="1">
    <source>
        <dbReference type="EMBL" id="MBR1137784.1"/>
    </source>
</evidence>
<accession>A0ABS5G9T0</accession>
<organism evidence="1 2">
    <name type="scientific">Bradyrhizobium denitrificans</name>
    <dbReference type="NCBI Taxonomy" id="2734912"/>
    <lineage>
        <taxon>Bacteria</taxon>
        <taxon>Pseudomonadati</taxon>
        <taxon>Pseudomonadota</taxon>
        <taxon>Alphaproteobacteria</taxon>
        <taxon>Hyphomicrobiales</taxon>
        <taxon>Nitrobacteraceae</taxon>
        <taxon>Bradyrhizobium</taxon>
    </lineage>
</organism>